<dbReference type="AlphaFoldDB" id="A0AAW2BHR0"/>
<keyword evidence="3" id="KW-1185">Reference proteome</keyword>
<protein>
    <submittedName>
        <fullName evidence="2">Uncharacterized protein</fullName>
    </submittedName>
</protein>
<dbReference type="Proteomes" id="UP001459277">
    <property type="component" value="Unassembled WGS sequence"/>
</dbReference>
<dbReference type="EMBL" id="JAZDWU010000012">
    <property type="protein sequence ID" value="KAK9984415.1"/>
    <property type="molecule type" value="Genomic_DNA"/>
</dbReference>
<name>A0AAW2BHR0_9ROSI</name>
<gene>
    <name evidence="2" type="ORF">SO802_033940</name>
</gene>
<proteinExistence type="predicted"/>
<feature type="region of interest" description="Disordered" evidence="1">
    <location>
        <begin position="1"/>
        <end position="33"/>
    </location>
</feature>
<reference evidence="2 3" key="1">
    <citation type="submission" date="2024-01" db="EMBL/GenBank/DDBJ databases">
        <title>A telomere-to-telomere, gap-free genome of sweet tea (Lithocarpus litseifolius).</title>
        <authorList>
            <person name="Zhou J."/>
        </authorList>
    </citation>
    <scope>NUCLEOTIDE SEQUENCE [LARGE SCALE GENOMIC DNA]</scope>
    <source>
        <strain evidence="2">Zhou-2022a</strain>
        <tissue evidence="2">Leaf</tissue>
    </source>
</reference>
<evidence type="ECO:0000313" key="2">
    <source>
        <dbReference type="EMBL" id="KAK9984415.1"/>
    </source>
</evidence>
<organism evidence="2 3">
    <name type="scientific">Lithocarpus litseifolius</name>
    <dbReference type="NCBI Taxonomy" id="425828"/>
    <lineage>
        <taxon>Eukaryota</taxon>
        <taxon>Viridiplantae</taxon>
        <taxon>Streptophyta</taxon>
        <taxon>Embryophyta</taxon>
        <taxon>Tracheophyta</taxon>
        <taxon>Spermatophyta</taxon>
        <taxon>Magnoliopsida</taxon>
        <taxon>eudicotyledons</taxon>
        <taxon>Gunneridae</taxon>
        <taxon>Pentapetalae</taxon>
        <taxon>rosids</taxon>
        <taxon>fabids</taxon>
        <taxon>Fagales</taxon>
        <taxon>Fagaceae</taxon>
        <taxon>Lithocarpus</taxon>
    </lineage>
</organism>
<evidence type="ECO:0000256" key="1">
    <source>
        <dbReference type="SAM" id="MobiDB-lite"/>
    </source>
</evidence>
<feature type="compositionally biased region" description="Low complexity" evidence="1">
    <location>
        <begin position="19"/>
        <end position="33"/>
    </location>
</feature>
<comment type="caution">
    <text evidence="2">The sequence shown here is derived from an EMBL/GenBank/DDBJ whole genome shotgun (WGS) entry which is preliminary data.</text>
</comment>
<evidence type="ECO:0000313" key="3">
    <source>
        <dbReference type="Proteomes" id="UP001459277"/>
    </source>
</evidence>
<accession>A0AAW2BHR0</accession>
<sequence length="228" mass="25781">MRVKSKHGYNPMCGAFIGPRSQRSPPSDRSQLHSQSSLHLYFTTADYYSLPSTKMGSTISSGKAIPLRFLARDLNLETSQTVFVGPNLAPEARERFNADCNFFNVGLMKLPFDFPEQREHEERERTHVLDRFLDARDCEGVNILIRIRRNRRSAAAAKPQRRRNRKLPLRGSGRFHFIAPLGRDSPRLAPGGFGESARRSRVDMAAGVRFFDNRRPVSADEVHARGGA</sequence>